<feature type="region of interest" description="Disordered" evidence="6">
    <location>
        <begin position="676"/>
        <end position="719"/>
    </location>
</feature>
<evidence type="ECO:0000256" key="4">
    <source>
        <dbReference type="ARBA" id="ARBA00022806"/>
    </source>
</evidence>
<feature type="compositionally biased region" description="Basic residues" evidence="6">
    <location>
        <begin position="236"/>
        <end position="246"/>
    </location>
</feature>
<dbReference type="EC" id="3.6.4.13" evidence="1"/>
<dbReference type="AlphaFoldDB" id="D8LJZ7"/>
<evidence type="ECO:0000256" key="1">
    <source>
        <dbReference type="ARBA" id="ARBA00012552"/>
    </source>
</evidence>
<dbReference type="InterPro" id="IPR027417">
    <property type="entry name" value="P-loop_NTPase"/>
</dbReference>
<keyword evidence="4 9" id="KW-0347">Helicase</keyword>
<evidence type="ECO:0000313" key="10">
    <source>
        <dbReference type="Proteomes" id="UP000002630"/>
    </source>
</evidence>
<dbReference type="GO" id="GO:0003724">
    <property type="term" value="F:RNA helicase activity"/>
    <property type="evidence" value="ECO:0007669"/>
    <property type="project" value="UniProtKB-EC"/>
</dbReference>
<dbReference type="InParanoid" id="D8LJZ7"/>
<dbReference type="InterPro" id="IPR050547">
    <property type="entry name" value="DEAD_box_RNA_helicases"/>
</dbReference>
<keyword evidence="2" id="KW-0547">Nucleotide-binding</keyword>
<dbReference type="STRING" id="2880.D8LJZ7"/>
<accession>D8LJZ7</accession>
<dbReference type="Pfam" id="PF00271">
    <property type="entry name" value="Helicase_C"/>
    <property type="match status" value="1"/>
</dbReference>
<dbReference type="EMBL" id="FN648464">
    <property type="protein sequence ID" value="CBN74466.1"/>
    <property type="molecule type" value="Genomic_DNA"/>
</dbReference>
<dbReference type="eggNOG" id="KOG0335">
    <property type="taxonomic scope" value="Eukaryota"/>
</dbReference>
<evidence type="ECO:0000256" key="2">
    <source>
        <dbReference type="ARBA" id="ARBA00022741"/>
    </source>
</evidence>
<feature type="domain" description="Helicase ATP-binding" evidence="7">
    <location>
        <begin position="355"/>
        <end position="534"/>
    </location>
</feature>
<feature type="region of interest" description="Disordered" evidence="6">
    <location>
        <begin position="221"/>
        <end position="249"/>
    </location>
</feature>
<evidence type="ECO:0000259" key="7">
    <source>
        <dbReference type="PROSITE" id="PS51192"/>
    </source>
</evidence>
<dbReference type="Gene3D" id="3.40.50.300">
    <property type="entry name" value="P-loop containing nucleotide triphosphate hydrolases"/>
    <property type="match status" value="2"/>
</dbReference>
<keyword evidence="5" id="KW-0067">ATP-binding</keyword>
<feature type="region of interest" description="Disordered" evidence="6">
    <location>
        <begin position="1"/>
        <end position="24"/>
    </location>
</feature>
<dbReference type="GO" id="GO:0003723">
    <property type="term" value="F:RNA binding"/>
    <property type="evidence" value="ECO:0007669"/>
    <property type="project" value="TreeGrafter"/>
</dbReference>
<reference evidence="9 10" key="1">
    <citation type="journal article" date="2010" name="Nature">
        <title>The Ectocarpus genome and the independent evolution of multicellularity in brown algae.</title>
        <authorList>
            <person name="Cock J.M."/>
            <person name="Sterck L."/>
            <person name="Rouze P."/>
            <person name="Scornet D."/>
            <person name="Allen A.E."/>
            <person name="Amoutzias G."/>
            <person name="Anthouard V."/>
            <person name="Artiguenave F."/>
            <person name="Aury J.M."/>
            <person name="Badger J.H."/>
            <person name="Beszteri B."/>
            <person name="Billiau K."/>
            <person name="Bonnet E."/>
            <person name="Bothwell J.H."/>
            <person name="Bowler C."/>
            <person name="Boyen C."/>
            <person name="Brownlee C."/>
            <person name="Carrano C.J."/>
            <person name="Charrier B."/>
            <person name="Cho G.Y."/>
            <person name="Coelho S.M."/>
            <person name="Collen J."/>
            <person name="Corre E."/>
            <person name="Da Silva C."/>
            <person name="Delage L."/>
            <person name="Delaroque N."/>
            <person name="Dittami S.M."/>
            <person name="Doulbeau S."/>
            <person name="Elias M."/>
            <person name="Farnham G."/>
            <person name="Gachon C.M."/>
            <person name="Gschloessl B."/>
            <person name="Heesch S."/>
            <person name="Jabbari K."/>
            <person name="Jubin C."/>
            <person name="Kawai H."/>
            <person name="Kimura K."/>
            <person name="Kloareg B."/>
            <person name="Kupper F.C."/>
            <person name="Lang D."/>
            <person name="Le Bail A."/>
            <person name="Leblanc C."/>
            <person name="Lerouge P."/>
            <person name="Lohr M."/>
            <person name="Lopez P.J."/>
            <person name="Martens C."/>
            <person name="Maumus F."/>
            <person name="Michel G."/>
            <person name="Miranda-Saavedra D."/>
            <person name="Morales J."/>
            <person name="Moreau H."/>
            <person name="Motomura T."/>
            <person name="Nagasato C."/>
            <person name="Napoli C.A."/>
            <person name="Nelson D.R."/>
            <person name="Nyvall-Collen P."/>
            <person name="Peters A.F."/>
            <person name="Pommier C."/>
            <person name="Potin P."/>
            <person name="Poulain J."/>
            <person name="Quesneville H."/>
            <person name="Read B."/>
            <person name="Rensing S.A."/>
            <person name="Ritter A."/>
            <person name="Rousvoal S."/>
            <person name="Samanta M."/>
            <person name="Samson G."/>
            <person name="Schroeder D.C."/>
            <person name="Segurens B."/>
            <person name="Strittmatter M."/>
            <person name="Tonon T."/>
            <person name="Tregear J.W."/>
            <person name="Valentin K."/>
            <person name="von Dassow P."/>
            <person name="Yamagishi T."/>
            <person name="Van de Peer Y."/>
            <person name="Wincker P."/>
        </authorList>
    </citation>
    <scope>NUCLEOTIDE SEQUENCE [LARGE SCALE GENOMIC DNA]</scope>
    <source>
        <strain evidence="10">Ec32 / CCAP1310/4</strain>
    </source>
</reference>
<proteinExistence type="predicted"/>
<feature type="region of interest" description="Disordered" evidence="6">
    <location>
        <begin position="296"/>
        <end position="319"/>
    </location>
</feature>
<keyword evidence="10" id="KW-1185">Reference proteome</keyword>
<evidence type="ECO:0000313" key="9">
    <source>
        <dbReference type="EMBL" id="CBN74466.1"/>
    </source>
</evidence>
<protein>
    <recommendedName>
        <fullName evidence="1">RNA helicase</fullName>
        <ecNumber evidence="1">3.6.4.13</ecNumber>
    </recommendedName>
</protein>
<dbReference type="GO" id="GO:0005524">
    <property type="term" value="F:ATP binding"/>
    <property type="evidence" value="ECO:0007669"/>
    <property type="project" value="UniProtKB-KW"/>
</dbReference>
<dbReference type="Pfam" id="PF00270">
    <property type="entry name" value="DEAD"/>
    <property type="match status" value="1"/>
</dbReference>
<dbReference type="SUPFAM" id="SSF52540">
    <property type="entry name" value="P-loop containing nucleoside triphosphate hydrolases"/>
    <property type="match status" value="2"/>
</dbReference>
<dbReference type="InterPro" id="IPR014001">
    <property type="entry name" value="Helicase_ATP-bd"/>
</dbReference>
<dbReference type="OrthoDB" id="207239at2759"/>
<dbReference type="Proteomes" id="UP000002630">
    <property type="component" value="Linkage Group LG16"/>
</dbReference>
<dbReference type="GO" id="GO:0016787">
    <property type="term" value="F:hydrolase activity"/>
    <property type="evidence" value="ECO:0007669"/>
    <property type="project" value="UniProtKB-KW"/>
</dbReference>
<evidence type="ECO:0000256" key="5">
    <source>
        <dbReference type="ARBA" id="ARBA00022840"/>
    </source>
</evidence>
<dbReference type="SMART" id="SM00487">
    <property type="entry name" value="DEXDc"/>
    <property type="match status" value="1"/>
</dbReference>
<dbReference type="PROSITE" id="PS51194">
    <property type="entry name" value="HELICASE_CTER"/>
    <property type="match status" value="1"/>
</dbReference>
<dbReference type="PROSITE" id="PS51192">
    <property type="entry name" value="HELICASE_ATP_BIND_1"/>
    <property type="match status" value="1"/>
</dbReference>
<sequence>MTSTPSATTAGREVPVQDHEPSRPAGLLRLAIVGENADELGLRIAERHGLVATSMDGLMKGRKGRKTDNVKAKAAAEWLGTCPASTGGVLTGFPTTATQAELLEKQGVGVEQLVLLERAGAAPEEAANESEGGELHLLTSRLEGKVVKLPSQQDVDSLCDSAASLLAASGGQQRSSAALRDVDDAPAPPAKAAETSALPPSTLRDADMMMSPSELAVARAEAADPEPEGVEAADHRRARSRAGAKAKRAEKAAIRRKKRMANEAQQLDTPFYVAVAQGGPKARFRPPVPMVPSRITERLSSAASPGSGEEDGGGGGGAAVNTRLDFGPLVLDSPASDCLLAAGITEPTGIQQAGMGPILNGESVILHAMTGSGKTLTFLLPLMQRWTPGLLSTSAAAAASAGVNGERASDKAGGGVSHAPWQLLLALPTRELAVQVAREVVLLSGGLTASVELLVDANTFHDLSKVTAPIVVGSAKVLERRIRKSRPTVREDVLPRIKCIVVDEVDRLVDVLSKHAPAKEAEKRKRHARPIAALLERVLAANGEAQCRKPRAQGHPRRLLRVVGPKPGHRSGAVVIPDTIRHYCVPLGDGDFFSRLEGLTAAVRELQPRRPLIFVPPQERVTAVVAHLRRAGGAVGARAVALHEAMGFVSDEDFGVVRGRHFSEAIEQHDRLVAGQSLAGGGEGGGREPRGGEGGGGFEGGAADESGVVTGAGGSGSSSGHLLAGGVGPGGMRLRNGDGDAEVGDVLVTGEGSARGLHFDDVDFVFLMQKPKSPDEYVHLAGRTGRQGKTGTVVSLVEFEEFRKLQGWSYSLKVNFEPLDILNVLKR</sequence>
<dbReference type="InterPro" id="IPR011545">
    <property type="entry name" value="DEAD/DEAH_box_helicase_dom"/>
</dbReference>
<keyword evidence="3" id="KW-0378">Hydrolase</keyword>
<dbReference type="InterPro" id="IPR001650">
    <property type="entry name" value="Helicase_C-like"/>
</dbReference>
<feature type="compositionally biased region" description="Gly residues" evidence="6">
    <location>
        <begin position="710"/>
        <end position="719"/>
    </location>
</feature>
<dbReference type="PANTHER" id="PTHR47963:SF8">
    <property type="entry name" value="ATP-DEPENDENT RNA HELICASE DEAD"/>
    <property type="match status" value="1"/>
</dbReference>
<feature type="domain" description="Helicase C-terminal" evidence="8">
    <location>
        <begin position="598"/>
        <end position="825"/>
    </location>
</feature>
<name>D8LJZ7_ECTSI</name>
<evidence type="ECO:0000259" key="8">
    <source>
        <dbReference type="PROSITE" id="PS51194"/>
    </source>
</evidence>
<feature type="region of interest" description="Disordered" evidence="6">
    <location>
        <begin position="172"/>
        <end position="205"/>
    </location>
</feature>
<evidence type="ECO:0000256" key="6">
    <source>
        <dbReference type="SAM" id="MobiDB-lite"/>
    </source>
</evidence>
<dbReference type="EMBL" id="FN649741">
    <property type="protein sequence ID" value="CBN74466.1"/>
    <property type="molecule type" value="Genomic_DNA"/>
</dbReference>
<gene>
    <name evidence="9" type="ORF">Esi_0028_0047</name>
</gene>
<organism evidence="9 10">
    <name type="scientific">Ectocarpus siliculosus</name>
    <name type="common">Brown alga</name>
    <name type="synonym">Conferva siliculosa</name>
    <dbReference type="NCBI Taxonomy" id="2880"/>
    <lineage>
        <taxon>Eukaryota</taxon>
        <taxon>Sar</taxon>
        <taxon>Stramenopiles</taxon>
        <taxon>Ochrophyta</taxon>
        <taxon>PX clade</taxon>
        <taxon>Phaeophyceae</taxon>
        <taxon>Ectocarpales</taxon>
        <taxon>Ectocarpaceae</taxon>
        <taxon>Ectocarpus</taxon>
    </lineage>
</organism>
<dbReference type="PANTHER" id="PTHR47963">
    <property type="entry name" value="DEAD-BOX ATP-DEPENDENT RNA HELICASE 47, MITOCHONDRIAL"/>
    <property type="match status" value="1"/>
</dbReference>
<evidence type="ECO:0000256" key="3">
    <source>
        <dbReference type="ARBA" id="ARBA00022801"/>
    </source>
</evidence>